<keyword evidence="2" id="KW-1185">Reference proteome</keyword>
<dbReference type="Proteomes" id="UP001148629">
    <property type="component" value="Unassembled WGS sequence"/>
</dbReference>
<dbReference type="EMBL" id="JANRMS010000782">
    <property type="protein sequence ID" value="KAJ3534453.1"/>
    <property type="molecule type" value="Genomic_DNA"/>
</dbReference>
<organism evidence="1 2">
    <name type="scientific">Fusarium decemcellulare</name>
    <dbReference type="NCBI Taxonomy" id="57161"/>
    <lineage>
        <taxon>Eukaryota</taxon>
        <taxon>Fungi</taxon>
        <taxon>Dikarya</taxon>
        <taxon>Ascomycota</taxon>
        <taxon>Pezizomycotina</taxon>
        <taxon>Sordariomycetes</taxon>
        <taxon>Hypocreomycetidae</taxon>
        <taxon>Hypocreales</taxon>
        <taxon>Nectriaceae</taxon>
        <taxon>Fusarium</taxon>
        <taxon>Fusarium decemcellulare species complex</taxon>
    </lineage>
</organism>
<evidence type="ECO:0000313" key="2">
    <source>
        <dbReference type="Proteomes" id="UP001148629"/>
    </source>
</evidence>
<proteinExistence type="predicted"/>
<sequence>MKSLAALALLSFMSTALAEDSAPASICATTTTTTTTQPTITVHSCPRESSTSTFISPSEKTGPSSPAQPDESGVESGYASLSPSVSSPNGGNSNSNNSHDGSGNSNIPEVSNTNISGSASSGSVAVSEHSPNAPSNTNEPETVPVASAYSASVNTVILFIAGMIPAIMGWF</sequence>
<name>A0ACC1S8T8_9HYPO</name>
<comment type="caution">
    <text evidence="1">The sequence shown here is derived from an EMBL/GenBank/DDBJ whole genome shotgun (WGS) entry which is preliminary data.</text>
</comment>
<accession>A0ACC1S8T8</accession>
<reference evidence="1" key="1">
    <citation type="submission" date="2022-08" db="EMBL/GenBank/DDBJ databases">
        <title>Genome Sequence of Fusarium decemcellulare.</title>
        <authorList>
            <person name="Buettner E."/>
        </authorList>
    </citation>
    <scope>NUCLEOTIDE SEQUENCE</scope>
    <source>
        <strain evidence="1">Babe19</strain>
    </source>
</reference>
<gene>
    <name evidence="1" type="ORF">NM208_g7532</name>
</gene>
<evidence type="ECO:0000313" key="1">
    <source>
        <dbReference type="EMBL" id="KAJ3534453.1"/>
    </source>
</evidence>
<protein>
    <submittedName>
        <fullName evidence="1">Uncharacterized protein</fullName>
    </submittedName>
</protein>